<evidence type="ECO:0000313" key="2">
    <source>
        <dbReference type="EMBL" id="ALU44698.1"/>
    </source>
</evidence>
<evidence type="ECO:0000256" key="1">
    <source>
        <dbReference type="SAM" id="SignalP"/>
    </source>
</evidence>
<dbReference type="AlphaFoldDB" id="A0A0U3GIJ8"/>
<proteinExistence type="predicted"/>
<organism evidence="2 3">
    <name type="scientific">Pseudoalteromonas rubra</name>
    <dbReference type="NCBI Taxonomy" id="43658"/>
    <lineage>
        <taxon>Bacteria</taxon>
        <taxon>Pseudomonadati</taxon>
        <taxon>Pseudomonadota</taxon>
        <taxon>Gammaproteobacteria</taxon>
        <taxon>Alteromonadales</taxon>
        <taxon>Pseudoalteromonadaceae</taxon>
        <taxon>Pseudoalteromonas</taxon>
    </lineage>
</organism>
<dbReference type="Proteomes" id="UP000069015">
    <property type="component" value="Chromosome 1"/>
</dbReference>
<dbReference type="RefSeq" id="WP_058797669.1">
    <property type="nucleotide sequence ID" value="NZ_CP013611.1"/>
</dbReference>
<keyword evidence="1" id="KW-0732">Signal</keyword>
<dbReference type="EMBL" id="CP013611">
    <property type="protein sequence ID" value="ALU44698.1"/>
    <property type="molecule type" value="Genomic_DNA"/>
</dbReference>
<dbReference type="Pfam" id="PF17963">
    <property type="entry name" value="Big_9"/>
    <property type="match status" value="1"/>
</dbReference>
<gene>
    <name evidence="2" type="ORF">AT705_18165</name>
</gene>
<accession>A0A0U3GIJ8</accession>
<reference evidence="2 3" key="1">
    <citation type="submission" date="2015-12" db="EMBL/GenBank/DDBJ databases">
        <title>Complete genome sequence of Pseudoalteromonas rubra SCSIO 6842, harboring a conjugative plasmid.</title>
        <authorList>
            <person name="Li B."/>
            <person name="Wang X."/>
        </authorList>
    </citation>
    <scope>NUCLEOTIDE SEQUENCE [LARGE SCALE GENOMIC DNA]</scope>
    <source>
        <strain evidence="2 3">SCSIO 6842</strain>
    </source>
</reference>
<protein>
    <submittedName>
        <fullName evidence="2">Uncharacterized protein</fullName>
    </submittedName>
</protein>
<feature type="chain" id="PRO_5006838968" evidence="1">
    <location>
        <begin position="25"/>
        <end position="243"/>
    </location>
</feature>
<evidence type="ECO:0000313" key="3">
    <source>
        <dbReference type="Proteomes" id="UP000069015"/>
    </source>
</evidence>
<dbReference type="Gene3D" id="2.60.40.3440">
    <property type="match status" value="1"/>
</dbReference>
<feature type="signal peptide" evidence="1">
    <location>
        <begin position="1"/>
        <end position="24"/>
    </location>
</feature>
<dbReference type="KEGG" id="prr:AT705_18165"/>
<sequence>MKLKSYGFPALSACAILLASTANAAPRLDKAIFEYNAGLRIQEEFNLFADGNISDPDYPNSALRIQLNTAKSYEQVGFYDKVNSIYGQAVAYNTLDRRWLKLKGKLLYFSGESDGSRKVDVIQFRVINPANEASPWAEVRVSLDNAFDINYDVYPSDDSAQTQRDQPVEIFVKANDADVPYYFGVEIFSRPQHGSVSVNNDYSVTYTPDAGYIGPDSFQYRIKGNNLYDITSAAATVSVQVAQ</sequence>
<name>A0A0U3GIJ8_9GAMM</name>